<dbReference type="EMBL" id="CAXLJM020000078">
    <property type="protein sequence ID" value="CAL8129577.1"/>
    <property type="molecule type" value="Genomic_DNA"/>
</dbReference>
<reference evidence="2 3" key="1">
    <citation type="submission" date="2024-08" db="EMBL/GenBank/DDBJ databases">
        <authorList>
            <person name="Cucini C."/>
            <person name="Frati F."/>
        </authorList>
    </citation>
    <scope>NUCLEOTIDE SEQUENCE [LARGE SCALE GENOMIC DNA]</scope>
</reference>
<gene>
    <name evidence="2" type="ORF">ODALV1_LOCUS23298</name>
</gene>
<organism evidence="2 3">
    <name type="scientific">Orchesella dallaii</name>
    <dbReference type="NCBI Taxonomy" id="48710"/>
    <lineage>
        <taxon>Eukaryota</taxon>
        <taxon>Metazoa</taxon>
        <taxon>Ecdysozoa</taxon>
        <taxon>Arthropoda</taxon>
        <taxon>Hexapoda</taxon>
        <taxon>Collembola</taxon>
        <taxon>Entomobryomorpha</taxon>
        <taxon>Entomobryoidea</taxon>
        <taxon>Orchesellidae</taxon>
        <taxon>Orchesellinae</taxon>
        <taxon>Orchesella</taxon>
    </lineage>
</organism>
<dbReference type="Proteomes" id="UP001642540">
    <property type="component" value="Unassembled WGS sequence"/>
</dbReference>
<evidence type="ECO:0000256" key="1">
    <source>
        <dbReference type="SAM" id="MobiDB-lite"/>
    </source>
</evidence>
<evidence type="ECO:0000313" key="2">
    <source>
        <dbReference type="EMBL" id="CAL8129577.1"/>
    </source>
</evidence>
<feature type="region of interest" description="Disordered" evidence="1">
    <location>
        <begin position="1"/>
        <end position="39"/>
    </location>
</feature>
<sequence>METEKLVLPQKRKTIPAPRRKPETSSFSQTNLTAKPQQRQIRSDPIKLIKVNGPKMEDTNVVELPLQKSILRKLSCANPDIDFEAREKFFNEKIWPIKTKVIRMNVLRNCSCEM</sequence>
<accession>A0ABP1RKN4</accession>
<proteinExistence type="predicted"/>
<feature type="compositionally biased region" description="Polar residues" evidence="1">
    <location>
        <begin position="24"/>
        <end position="39"/>
    </location>
</feature>
<protein>
    <submittedName>
        <fullName evidence="2">Uncharacterized protein</fullName>
    </submittedName>
</protein>
<evidence type="ECO:0000313" key="3">
    <source>
        <dbReference type="Proteomes" id="UP001642540"/>
    </source>
</evidence>
<keyword evidence="3" id="KW-1185">Reference proteome</keyword>
<name>A0ABP1RKN4_9HEXA</name>
<comment type="caution">
    <text evidence="2">The sequence shown here is derived from an EMBL/GenBank/DDBJ whole genome shotgun (WGS) entry which is preliminary data.</text>
</comment>